<dbReference type="InterPro" id="IPR036537">
    <property type="entry name" value="Adaptor_Cbl_N_dom_sf"/>
</dbReference>
<evidence type="ECO:0008006" key="3">
    <source>
        <dbReference type="Google" id="ProtNLM"/>
    </source>
</evidence>
<dbReference type="CDD" id="cd21037">
    <property type="entry name" value="MLKL_NTD"/>
    <property type="match status" value="1"/>
</dbReference>
<keyword evidence="2" id="KW-1185">Reference proteome</keyword>
<sequence>MSTNNTGVSWPKRQPQNATKSKMNWLGPVLLTVRVATASADILPFTYVKGIFATITTVLEAVEKVKKNRDVLKELCEDIAEIINIVRAKLSDDPDNGAGELEDRCKELDSILQDVLIAVQKMQKPRYFLKELFTTTVITDEISGYQDKIKKLLSNFMSASQFSDIFLVDTSSTETIDSSLRSIAIMKSIGTTAKDALLWLTSKQDKWLLLFDNADDPKINLNTWLPQCNHGNIIITSRNPELHVYAGVSTQISNMQETDAIAILLKAAKQEITSENEKMAAEIVKVSIHVEYQ</sequence>
<dbReference type="EMBL" id="JARJCW010000005">
    <property type="protein sequence ID" value="KAJ7224659.1"/>
    <property type="molecule type" value="Genomic_DNA"/>
</dbReference>
<dbReference type="SUPFAM" id="SSF52540">
    <property type="entry name" value="P-loop containing nucleoside triphosphate hydrolases"/>
    <property type="match status" value="1"/>
</dbReference>
<dbReference type="Proteomes" id="UP001219525">
    <property type="component" value="Unassembled WGS sequence"/>
</dbReference>
<dbReference type="GO" id="GO:0007166">
    <property type="term" value="P:cell surface receptor signaling pathway"/>
    <property type="evidence" value="ECO:0007669"/>
    <property type="project" value="InterPro"/>
</dbReference>
<name>A0AAD6YNW2_9AGAR</name>
<accession>A0AAD6YNW2</accession>
<dbReference type="InterPro" id="IPR027417">
    <property type="entry name" value="P-loop_NTPase"/>
</dbReference>
<evidence type="ECO:0000313" key="2">
    <source>
        <dbReference type="Proteomes" id="UP001219525"/>
    </source>
</evidence>
<protein>
    <recommendedName>
        <fullName evidence="3">NB-ARC domain-containing protein</fullName>
    </recommendedName>
</protein>
<dbReference type="AlphaFoldDB" id="A0AAD6YNW2"/>
<organism evidence="1 2">
    <name type="scientific">Mycena pura</name>
    <dbReference type="NCBI Taxonomy" id="153505"/>
    <lineage>
        <taxon>Eukaryota</taxon>
        <taxon>Fungi</taxon>
        <taxon>Dikarya</taxon>
        <taxon>Basidiomycota</taxon>
        <taxon>Agaricomycotina</taxon>
        <taxon>Agaricomycetes</taxon>
        <taxon>Agaricomycetidae</taxon>
        <taxon>Agaricales</taxon>
        <taxon>Marasmiineae</taxon>
        <taxon>Mycenaceae</taxon>
        <taxon>Mycena</taxon>
    </lineage>
</organism>
<reference evidence="1" key="1">
    <citation type="submission" date="2023-03" db="EMBL/GenBank/DDBJ databases">
        <title>Massive genome expansion in bonnet fungi (Mycena s.s.) driven by repeated elements and novel gene families across ecological guilds.</title>
        <authorList>
            <consortium name="Lawrence Berkeley National Laboratory"/>
            <person name="Harder C.B."/>
            <person name="Miyauchi S."/>
            <person name="Viragh M."/>
            <person name="Kuo A."/>
            <person name="Thoen E."/>
            <person name="Andreopoulos B."/>
            <person name="Lu D."/>
            <person name="Skrede I."/>
            <person name="Drula E."/>
            <person name="Henrissat B."/>
            <person name="Morin E."/>
            <person name="Kohler A."/>
            <person name="Barry K."/>
            <person name="LaButti K."/>
            <person name="Morin E."/>
            <person name="Salamov A."/>
            <person name="Lipzen A."/>
            <person name="Mereny Z."/>
            <person name="Hegedus B."/>
            <person name="Baldrian P."/>
            <person name="Stursova M."/>
            <person name="Weitz H."/>
            <person name="Taylor A."/>
            <person name="Grigoriev I.V."/>
            <person name="Nagy L.G."/>
            <person name="Martin F."/>
            <person name="Kauserud H."/>
        </authorList>
    </citation>
    <scope>NUCLEOTIDE SEQUENCE</scope>
    <source>
        <strain evidence="1">9144</strain>
    </source>
</reference>
<evidence type="ECO:0000313" key="1">
    <source>
        <dbReference type="EMBL" id="KAJ7224659.1"/>
    </source>
</evidence>
<comment type="caution">
    <text evidence="1">The sequence shown here is derived from an EMBL/GenBank/DDBJ whole genome shotgun (WGS) entry which is preliminary data.</text>
</comment>
<proteinExistence type="predicted"/>
<dbReference type="InterPro" id="IPR059179">
    <property type="entry name" value="MLKL-like_MCAfunc"/>
</dbReference>
<dbReference type="Gene3D" id="1.20.930.20">
    <property type="entry name" value="Adaptor protein Cbl, N-terminal domain"/>
    <property type="match status" value="1"/>
</dbReference>
<gene>
    <name evidence="1" type="ORF">GGX14DRAFT_651309</name>
</gene>